<dbReference type="Pfam" id="PF00884">
    <property type="entry name" value="Sulfatase"/>
    <property type="match status" value="1"/>
</dbReference>
<dbReference type="Gene3D" id="3.40.720.10">
    <property type="entry name" value="Alkaline Phosphatase, subunit A"/>
    <property type="match status" value="1"/>
</dbReference>
<dbReference type="CDD" id="cd16025">
    <property type="entry name" value="PAS_like"/>
    <property type="match status" value="1"/>
</dbReference>
<keyword evidence="2" id="KW-0479">Metal-binding</keyword>
<organism evidence="6 7">
    <name type="scientific">Symbiodinium necroappetens</name>
    <dbReference type="NCBI Taxonomy" id="1628268"/>
    <lineage>
        <taxon>Eukaryota</taxon>
        <taxon>Sar</taxon>
        <taxon>Alveolata</taxon>
        <taxon>Dinophyceae</taxon>
        <taxon>Suessiales</taxon>
        <taxon>Symbiodiniaceae</taxon>
        <taxon>Symbiodinium</taxon>
    </lineage>
</organism>
<dbReference type="GO" id="GO:0016787">
    <property type="term" value="F:hydrolase activity"/>
    <property type="evidence" value="ECO:0007669"/>
    <property type="project" value="UniProtKB-KW"/>
</dbReference>
<dbReference type="PANTHER" id="PTHR42693">
    <property type="entry name" value="ARYLSULFATASE FAMILY MEMBER"/>
    <property type="match status" value="1"/>
</dbReference>
<sequence length="959" mass="105906">MAPKKRKYDEADSFVNCPVRGCKMRVDEANLQAHILEKHAKSQAAREIKEKQALAKGPPCGPCAMEVSADAAAAAPTATARREALAVEGRPSYKSDSGRRIRWKQFKSLRSGCWQLLSAKGRLDAFSETTALTPVEDLVLDAWKMPNVGSFPTKPMSAQGPTMLQRILELLLFAATRAQFPGADLPFPPMPSEAVVGPTLADSKNSWPAKRQTLKKDAPNIVVIMNDDVGFGAPDTFGGPIHTPTLSKVASRGVSYNRFHTTAICSPTRASVLTGRNSHNIGAGQITEAAAGFPGYTGTIPKSAATVAKVLSGYGYDTAAFGKWHNTPVNNLFKTGPFDQYPTGLGFSYFYGFIAAETSQYEPRLFENTNPIEPPYTPEEGYHLTEDLADQAIKFIRNNRALTPDRPFFIYFAPGGTHGPHHVHSEWADKYKGKFDMGWEKLRNITFQKQKAMGWIPTTTELTEIDPTMEKWENISEKERAFQLRLVEVYAGYLEHTDTQDGKVIEELERQGLFNNTLVIYILGDNGASAEGLHGSIDELIVENGLPATAEQQIEILERDFGGLSALGSKHVHNMYHSSWAWALDTPFKSTKLVAAHFGGTRTPMVMSWPKVIKHDPTPRSQFHHVCDVVPTIFEAIGIKAPEHVEGATQMPLDGVSMVYTWNNASAVGRKDTQYFEVMGSRGVYKDGWFASVFGPRIPWTGTNATRLKEWNPDTDVWELYDLTKDYSQARDLAKEMPEQVNKMKGIFLVEAQKNKVLPVGAGLWTIAYHPEQGPKSPLTEWFLYEGMTRIAESNAPLFRTGFSSIATLDVEVAKNASGVLYCVGGTAGGFSVYMDQGYLYAEYMATLLYRYITKSSAPLKEGHAKIEIKLQYESQPMIAPAQLTMLVDGALVASLFVEKSMRLAFDASETFDVGMDLGSPVSLLYQDRVPFKYNGKINQLHVKYINGTAVTSASALLI</sequence>
<evidence type="ECO:0000256" key="4">
    <source>
        <dbReference type="ARBA" id="ARBA00022837"/>
    </source>
</evidence>
<comment type="similarity">
    <text evidence="1">Belongs to the sulfatase family.</text>
</comment>
<evidence type="ECO:0000313" key="7">
    <source>
        <dbReference type="Proteomes" id="UP000601435"/>
    </source>
</evidence>
<accession>A0A813CBB8</accession>
<dbReference type="Proteomes" id="UP000601435">
    <property type="component" value="Unassembled WGS sequence"/>
</dbReference>
<keyword evidence="4" id="KW-0106">Calcium</keyword>
<dbReference type="SUPFAM" id="SSF53649">
    <property type="entry name" value="Alkaline phosphatase-like"/>
    <property type="match status" value="1"/>
</dbReference>
<dbReference type="InterPro" id="IPR000917">
    <property type="entry name" value="Sulfatase_N"/>
</dbReference>
<proteinExistence type="inferred from homology"/>
<dbReference type="Gene3D" id="3.30.1120.10">
    <property type="match status" value="1"/>
</dbReference>
<feature type="domain" description="Sulfatase N-terminal" evidence="5">
    <location>
        <begin position="219"/>
        <end position="639"/>
    </location>
</feature>
<evidence type="ECO:0000313" key="6">
    <source>
        <dbReference type="EMBL" id="CAE7940264.1"/>
    </source>
</evidence>
<gene>
    <name evidence="6" type="ORF">SNEC2469_LOCUS33823</name>
</gene>
<dbReference type="EMBL" id="CAJNJA010090885">
    <property type="protein sequence ID" value="CAE7940264.1"/>
    <property type="molecule type" value="Genomic_DNA"/>
</dbReference>
<dbReference type="GO" id="GO:0046872">
    <property type="term" value="F:metal ion binding"/>
    <property type="evidence" value="ECO:0007669"/>
    <property type="project" value="UniProtKB-KW"/>
</dbReference>
<dbReference type="OrthoDB" id="103349at2759"/>
<dbReference type="AlphaFoldDB" id="A0A813CBB8"/>
<protein>
    <recommendedName>
        <fullName evidence="5">Sulfatase N-terminal domain-containing protein</fullName>
    </recommendedName>
</protein>
<reference evidence="6" key="1">
    <citation type="submission" date="2021-02" db="EMBL/GenBank/DDBJ databases">
        <authorList>
            <person name="Dougan E. K."/>
            <person name="Rhodes N."/>
            <person name="Thang M."/>
            <person name="Chan C."/>
        </authorList>
    </citation>
    <scope>NUCLEOTIDE SEQUENCE</scope>
</reference>
<dbReference type="PANTHER" id="PTHR42693:SF43">
    <property type="entry name" value="BLL2667 PROTEIN"/>
    <property type="match status" value="1"/>
</dbReference>
<dbReference type="InterPro" id="IPR017850">
    <property type="entry name" value="Alkaline_phosphatase_core_sf"/>
</dbReference>
<dbReference type="InterPro" id="IPR050738">
    <property type="entry name" value="Sulfatase"/>
</dbReference>
<evidence type="ECO:0000256" key="2">
    <source>
        <dbReference type="ARBA" id="ARBA00022723"/>
    </source>
</evidence>
<dbReference type="PROSITE" id="PS00523">
    <property type="entry name" value="SULFATASE_1"/>
    <property type="match status" value="1"/>
</dbReference>
<evidence type="ECO:0000256" key="3">
    <source>
        <dbReference type="ARBA" id="ARBA00022801"/>
    </source>
</evidence>
<comment type="caution">
    <text evidence="6">The sequence shown here is derived from an EMBL/GenBank/DDBJ whole genome shotgun (WGS) entry which is preliminary data.</text>
</comment>
<dbReference type="InterPro" id="IPR024607">
    <property type="entry name" value="Sulfatase_CS"/>
</dbReference>
<evidence type="ECO:0000259" key="5">
    <source>
        <dbReference type="Pfam" id="PF00884"/>
    </source>
</evidence>
<name>A0A813CBB8_9DINO</name>
<keyword evidence="3" id="KW-0378">Hydrolase</keyword>
<keyword evidence="7" id="KW-1185">Reference proteome</keyword>
<evidence type="ECO:0000256" key="1">
    <source>
        <dbReference type="ARBA" id="ARBA00008779"/>
    </source>
</evidence>